<dbReference type="EMBL" id="JAPTHD010000003">
    <property type="protein sequence ID" value="MDV5824113.1"/>
    <property type="molecule type" value="Genomic_DNA"/>
</dbReference>
<comment type="caution">
    <text evidence="2">The sequence shown here is derived from an EMBL/GenBank/DDBJ whole genome shotgun (WGS) entry which is preliminary data.</text>
</comment>
<dbReference type="RefSeq" id="WP_317516905.1">
    <property type="nucleotide sequence ID" value="NZ_JAPTHD010000003.1"/>
</dbReference>
<reference evidence="3" key="1">
    <citation type="journal article" date="2022" name="J Environ Chem Eng">
        <title>Biodegradation of petroleum oil using a constructed nonpathogenic and heavy metal-tolerant bacterial consortium isolated from marine sponges.</title>
        <authorList>
            <person name="Dechsakulwatana C."/>
            <person name="Rungsihiranrut A."/>
            <person name="Muangchinda C."/>
            <person name="Ningthoujam R."/>
            <person name="Klankeo P."/>
            <person name="Pinyakong O."/>
        </authorList>
    </citation>
    <scope>NUCLEOTIDE SEQUENCE [LARGE SCALE GENOMIC DNA]</scope>
    <source>
        <strain evidence="3">MO2-4</strain>
    </source>
</reference>
<accession>A0ABU3ZX86</accession>
<sequence>MIDDQTSPPTPSSQDPAEGRPDIPPPDEGSPGTDSDAAGKPGTNDPDEADGG</sequence>
<evidence type="ECO:0000313" key="2">
    <source>
        <dbReference type="EMBL" id="MDV5824113.1"/>
    </source>
</evidence>
<feature type="compositionally biased region" description="Low complexity" evidence="1">
    <location>
        <begin position="1"/>
        <end position="16"/>
    </location>
</feature>
<dbReference type="Proteomes" id="UP001185984">
    <property type="component" value="Unassembled WGS sequence"/>
</dbReference>
<gene>
    <name evidence="2" type="ORF">O0R41_10940</name>
</gene>
<feature type="region of interest" description="Disordered" evidence="1">
    <location>
        <begin position="1"/>
        <end position="52"/>
    </location>
</feature>
<organism evidence="2 3">
    <name type="scientific">Sphingobium naphthae</name>
    <dbReference type="NCBI Taxonomy" id="1886786"/>
    <lineage>
        <taxon>Bacteria</taxon>
        <taxon>Pseudomonadati</taxon>
        <taxon>Pseudomonadota</taxon>
        <taxon>Alphaproteobacteria</taxon>
        <taxon>Sphingomonadales</taxon>
        <taxon>Sphingomonadaceae</taxon>
        <taxon>Sphingobium</taxon>
    </lineage>
</organism>
<name>A0ABU3ZX86_9SPHN</name>
<proteinExistence type="predicted"/>
<keyword evidence="3" id="KW-1185">Reference proteome</keyword>
<evidence type="ECO:0000256" key="1">
    <source>
        <dbReference type="SAM" id="MobiDB-lite"/>
    </source>
</evidence>
<protein>
    <submittedName>
        <fullName evidence="2">Uncharacterized protein</fullName>
    </submittedName>
</protein>
<evidence type="ECO:0000313" key="3">
    <source>
        <dbReference type="Proteomes" id="UP001185984"/>
    </source>
</evidence>